<dbReference type="Pfam" id="PF05661">
    <property type="entry name" value="DUF808"/>
    <property type="match status" value="1"/>
</dbReference>
<keyword evidence="1" id="KW-0472">Membrane</keyword>
<accession>A0A7C9JS14</accession>
<evidence type="ECO:0000256" key="1">
    <source>
        <dbReference type="SAM" id="Phobius"/>
    </source>
</evidence>
<organism evidence="2 3">
    <name type="scientific">Vreelandella alkaliphila</name>
    <dbReference type="NCBI Taxonomy" id="272774"/>
    <lineage>
        <taxon>Bacteria</taxon>
        <taxon>Pseudomonadati</taxon>
        <taxon>Pseudomonadota</taxon>
        <taxon>Gammaproteobacteria</taxon>
        <taxon>Oceanospirillales</taxon>
        <taxon>Halomonadaceae</taxon>
        <taxon>Vreelandella</taxon>
    </lineage>
</organism>
<keyword evidence="1" id="KW-1133">Transmembrane helix</keyword>
<protein>
    <submittedName>
        <fullName evidence="2">DUF808 domain-containing protein</fullName>
    </submittedName>
</protein>
<dbReference type="EMBL" id="JAAEHK010000007">
    <property type="protein sequence ID" value="NDL70225.1"/>
    <property type="molecule type" value="Genomic_DNA"/>
</dbReference>
<feature type="transmembrane region" description="Helical" evidence="1">
    <location>
        <begin position="20"/>
        <end position="41"/>
    </location>
</feature>
<proteinExistence type="predicted"/>
<dbReference type="AlphaFoldDB" id="A0A7C9JS14"/>
<dbReference type="InterPro" id="IPR008526">
    <property type="entry name" value="YedI"/>
</dbReference>
<dbReference type="OrthoDB" id="9814178at2"/>
<name>A0A7C9JS14_9GAMM</name>
<evidence type="ECO:0000313" key="2">
    <source>
        <dbReference type="EMBL" id="NDL70225.1"/>
    </source>
</evidence>
<keyword evidence="1" id="KW-0812">Transmembrane</keyword>
<evidence type="ECO:0000313" key="3">
    <source>
        <dbReference type="Proteomes" id="UP000480312"/>
    </source>
</evidence>
<comment type="caution">
    <text evidence="2">The sequence shown here is derived from an EMBL/GenBank/DDBJ whole genome shotgun (WGS) entry which is preliminary data.</text>
</comment>
<reference evidence="2 3" key="1">
    <citation type="submission" date="2020-01" db="EMBL/GenBank/DDBJ databases">
        <title>Whole genome sequencing of Halomonas alkaliphila strain LS44.</title>
        <authorList>
            <person name="Kumar S."/>
            <person name="Paul D."/>
            <person name="Shouche Y."/>
            <person name="Suryavanshi M.V."/>
        </authorList>
    </citation>
    <scope>NUCLEOTIDE SEQUENCE [LARGE SCALE GENOMIC DNA]</scope>
    <source>
        <strain evidence="2 3">LS44</strain>
    </source>
</reference>
<dbReference type="Proteomes" id="UP000480312">
    <property type="component" value="Unassembled WGS sequence"/>
</dbReference>
<sequence>MALGAIRNKLVFTPPVALLLNHFLPALLPIILLVGGTYLAFEKVRRRQLLFTATCASASFGKNAAC</sequence>
<gene>
    <name evidence="2" type="ORF">GPL32_06830</name>
</gene>